<feature type="signal peptide" evidence="5">
    <location>
        <begin position="1"/>
        <end position="21"/>
    </location>
</feature>
<evidence type="ECO:0000256" key="3">
    <source>
        <dbReference type="ARBA" id="ARBA00022729"/>
    </source>
</evidence>
<organism evidence="7 8">
    <name type="scientific">Pusillimonas noertemannii</name>
    <dbReference type="NCBI Taxonomy" id="305977"/>
    <lineage>
        <taxon>Bacteria</taxon>
        <taxon>Pseudomonadati</taxon>
        <taxon>Pseudomonadota</taxon>
        <taxon>Betaproteobacteria</taxon>
        <taxon>Burkholderiales</taxon>
        <taxon>Alcaligenaceae</taxon>
        <taxon>Pusillimonas</taxon>
    </lineage>
</organism>
<gene>
    <name evidence="7" type="ORF">C7440_1879</name>
</gene>
<keyword evidence="3 5" id="KW-0732">Signal</keyword>
<evidence type="ECO:0000259" key="6">
    <source>
        <dbReference type="Pfam" id="PF13458"/>
    </source>
</evidence>
<dbReference type="PRINTS" id="PR00337">
    <property type="entry name" value="LEUILEVALBP"/>
</dbReference>
<evidence type="ECO:0000313" key="7">
    <source>
        <dbReference type="EMBL" id="PVY62386.1"/>
    </source>
</evidence>
<name>A0A2U1CMZ2_9BURK</name>
<dbReference type="EMBL" id="QEKO01000002">
    <property type="protein sequence ID" value="PVY62386.1"/>
    <property type="molecule type" value="Genomic_DNA"/>
</dbReference>
<dbReference type="InterPro" id="IPR000709">
    <property type="entry name" value="Leu_Ile_Val-bd"/>
</dbReference>
<protein>
    <submittedName>
        <fullName evidence="7">Amino acid/amide ABC transporter substrate-binding protein (HAAT family)</fullName>
    </submittedName>
</protein>
<feature type="domain" description="Leucine-binding protein" evidence="6">
    <location>
        <begin position="29"/>
        <end position="364"/>
    </location>
</feature>
<keyword evidence="4" id="KW-0029">Amino-acid transport</keyword>
<reference evidence="7 8" key="1">
    <citation type="submission" date="2018-04" db="EMBL/GenBank/DDBJ databases">
        <title>Genomic Encyclopedia of Type Strains, Phase IV (KMG-IV): sequencing the most valuable type-strain genomes for metagenomic binning, comparative biology and taxonomic classification.</title>
        <authorList>
            <person name="Goeker M."/>
        </authorList>
    </citation>
    <scope>NUCLEOTIDE SEQUENCE [LARGE SCALE GENOMIC DNA]</scope>
    <source>
        <strain evidence="7 8">DSM 10065</strain>
    </source>
</reference>
<feature type="chain" id="PRO_5015599903" evidence="5">
    <location>
        <begin position="22"/>
        <end position="386"/>
    </location>
</feature>
<evidence type="ECO:0000256" key="5">
    <source>
        <dbReference type="SAM" id="SignalP"/>
    </source>
</evidence>
<evidence type="ECO:0000256" key="2">
    <source>
        <dbReference type="ARBA" id="ARBA00022448"/>
    </source>
</evidence>
<dbReference type="Pfam" id="PF13458">
    <property type="entry name" value="Peripla_BP_6"/>
    <property type="match status" value="1"/>
</dbReference>
<dbReference type="STRING" id="1231391.GCA_000308195_00601"/>
<accession>A0A2U1CMZ2</accession>
<keyword evidence="8" id="KW-1185">Reference proteome</keyword>
<evidence type="ECO:0000256" key="4">
    <source>
        <dbReference type="ARBA" id="ARBA00022970"/>
    </source>
</evidence>
<evidence type="ECO:0000256" key="1">
    <source>
        <dbReference type="ARBA" id="ARBA00010062"/>
    </source>
</evidence>
<comment type="similarity">
    <text evidence="1">Belongs to the leucine-binding protein family.</text>
</comment>
<sequence length="386" mass="41101">MKRLVSTRKLALAFALSTAFAAPAALADIKIGLNVPLTGFAAADGNSAHIGAQLAVEKANAQGGINGEKIVLVVYDDQASAKEATPIATKLIERDKVVGAVSGSYSAATRPSAQIFQAAQVPYVVAYSIDPSVTRAGDYMFRVSSMGEVQGRGGAKLVNELGKKRVVLVTLKNDFGQTLARGFKEGAKKFDLDIASEYEYDIKDRQFGSLIAKIKSDNPEAIYASGYYFNAGPLVSQMRAAGITVPIIGQEGYDSEKFIEIAGKAAEGTLLVTSLDRDSDVAETKEFLQKFREKANFGADMVGAATYSATAILIEGLRKTGGKGGAELRDAIAQGSYTMPIGTLQFNDLHEVNKDLQVQIVKDGAFHRHSVLHDPELLAAPTKDSK</sequence>
<dbReference type="InterPro" id="IPR028082">
    <property type="entry name" value="Peripla_BP_I"/>
</dbReference>
<dbReference type="Gene3D" id="3.40.50.2300">
    <property type="match status" value="2"/>
</dbReference>
<dbReference type="SUPFAM" id="SSF53822">
    <property type="entry name" value="Periplasmic binding protein-like I"/>
    <property type="match status" value="1"/>
</dbReference>
<keyword evidence="2" id="KW-0813">Transport</keyword>
<dbReference type="AlphaFoldDB" id="A0A2U1CMZ2"/>
<comment type="caution">
    <text evidence="7">The sequence shown here is derived from an EMBL/GenBank/DDBJ whole genome shotgun (WGS) entry which is preliminary data.</text>
</comment>
<dbReference type="PANTHER" id="PTHR47151">
    <property type="entry name" value="LEU/ILE/VAL-BINDING ABC TRANSPORTER SUBUNIT"/>
    <property type="match status" value="1"/>
</dbReference>
<dbReference type="InterPro" id="IPR028081">
    <property type="entry name" value="Leu-bd"/>
</dbReference>
<evidence type="ECO:0000313" key="8">
    <source>
        <dbReference type="Proteomes" id="UP000246145"/>
    </source>
</evidence>
<dbReference type="RefSeq" id="WP_116518332.1">
    <property type="nucleotide sequence ID" value="NZ_JACCEX010000002.1"/>
</dbReference>
<dbReference type="PANTHER" id="PTHR47151:SF2">
    <property type="entry name" value="AMINO ACID BINDING PROTEIN"/>
    <property type="match status" value="1"/>
</dbReference>
<proteinExistence type="inferred from homology"/>
<dbReference type="GO" id="GO:0006865">
    <property type="term" value="P:amino acid transport"/>
    <property type="evidence" value="ECO:0007669"/>
    <property type="project" value="UniProtKB-KW"/>
</dbReference>
<dbReference type="CDD" id="cd19981">
    <property type="entry name" value="PBP1_ABC_HAAT-like"/>
    <property type="match status" value="1"/>
</dbReference>
<dbReference type="Proteomes" id="UP000246145">
    <property type="component" value="Unassembled WGS sequence"/>
</dbReference>
<dbReference type="OrthoDB" id="5469508at2"/>